<dbReference type="EMBL" id="CM042890">
    <property type="protein sequence ID" value="KAI4312505.1"/>
    <property type="molecule type" value="Genomic_DNA"/>
</dbReference>
<accession>A0ACB9LLY4</accession>
<protein>
    <submittedName>
        <fullName evidence="1">Uncharacterized protein</fullName>
    </submittedName>
</protein>
<reference evidence="2" key="1">
    <citation type="journal article" date="2023" name="Front. Plant Sci.">
        <title>Chromosomal-level genome assembly of Melastoma candidum provides insights into trichome evolution.</title>
        <authorList>
            <person name="Zhong Y."/>
            <person name="Wu W."/>
            <person name="Sun C."/>
            <person name="Zou P."/>
            <person name="Liu Y."/>
            <person name="Dai S."/>
            <person name="Zhou R."/>
        </authorList>
    </citation>
    <scope>NUCLEOTIDE SEQUENCE [LARGE SCALE GENOMIC DNA]</scope>
</reference>
<proteinExistence type="predicted"/>
<gene>
    <name evidence="1" type="ORF">MLD38_037312</name>
</gene>
<evidence type="ECO:0000313" key="2">
    <source>
        <dbReference type="Proteomes" id="UP001057402"/>
    </source>
</evidence>
<comment type="caution">
    <text evidence="1">The sequence shown here is derived from an EMBL/GenBank/DDBJ whole genome shotgun (WGS) entry which is preliminary data.</text>
</comment>
<evidence type="ECO:0000313" key="1">
    <source>
        <dbReference type="EMBL" id="KAI4312505.1"/>
    </source>
</evidence>
<name>A0ACB9LLY4_9MYRT</name>
<organism evidence="1 2">
    <name type="scientific">Melastoma candidum</name>
    <dbReference type="NCBI Taxonomy" id="119954"/>
    <lineage>
        <taxon>Eukaryota</taxon>
        <taxon>Viridiplantae</taxon>
        <taxon>Streptophyta</taxon>
        <taxon>Embryophyta</taxon>
        <taxon>Tracheophyta</taxon>
        <taxon>Spermatophyta</taxon>
        <taxon>Magnoliopsida</taxon>
        <taxon>eudicotyledons</taxon>
        <taxon>Gunneridae</taxon>
        <taxon>Pentapetalae</taxon>
        <taxon>rosids</taxon>
        <taxon>malvids</taxon>
        <taxon>Myrtales</taxon>
        <taxon>Melastomataceae</taxon>
        <taxon>Melastomatoideae</taxon>
        <taxon>Melastomateae</taxon>
        <taxon>Melastoma</taxon>
    </lineage>
</organism>
<dbReference type="Proteomes" id="UP001057402">
    <property type="component" value="Chromosome 11"/>
</dbReference>
<keyword evidence="2" id="KW-1185">Reference proteome</keyword>
<sequence length="69" mass="7100">MTIMVFFFPATTPFGIALGDGAIKLVQPGLPNCADRCGAAERVFGRAAELMALVNLLGAGFLGRGCGRA</sequence>